<keyword evidence="4" id="KW-1185">Reference proteome</keyword>
<reference evidence="3" key="1">
    <citation type="submission" date="2022-03" db="EMBL/GenBank/DDBJ databases">
        <authorList>
            <person name="Alioto T."/>
            <person name="Alioto T."/>
            <person name="Gomez Garrido J."/>
        </authorList>
    </citation>
    <scope>NUCLEOTIDE SEQUENCE</scope>
</reference>
<proteinExistence type="predicted"/>
<evidence type="ECO:0000313" key="4">
    <source>
        <dbReference type="Proteomes" id="UP001295444"/>
    </source>
</evidence>
<sequence>MDPLQVAEEVVESSPNKLEDIYRLLDEGSFPSSFCSIKKKNLKRYARKFTLEGGCLYYVGPKNEEKREVIVDPEKRHHIFLESHLTDSGHHLGQKKTVNRIQSRYYWLGVVKDVIDWIKMCETCQNADYHKTPSRKCKPARAQYPWEILGSAVHGPFQSTSRQNTYVITITDFFTKWTEALPLPRNDATSVAKALTTIFYRFGAARTIYTNQTWDICEEVSRQLCEKWNILQTVTSADTSEYMGLDDRTYDSLKSSIRRAVSEHQKDWDEHLEHIVYELRTTINPVTKYTPFYLMFHRDFQMSPVGEEPKGHGPISQSNEDFFLYISGMQEQRKAVREIVLSNLSGAEKQERNIIERSQRTPLPVLSQGQTQEFGERPLKRFKQDHVMDFKFETVLPTGENTPVIEKTN</sequence>
<dbReference type="SUPFAM" id="SSF53098">
    <property type="entry name" value="Ribonuclease H-like"/>
    <property type="match status" value="1"/>
</dbReference>
<evidence type="ECO:0000256" key="1">
    <source>
        <dbReference type="ARBA" id="ARBA00039658"/>
    </source>
</evidence>
<organism evidence="3 4">
    <name type="scientific">Pelobates cultripes</name>
    <name type="common">Western spadefoot toad</name>
    <dbReference type="NCBI Taxonomy" id="61616"/>
    <lineage>
        <taxon>Eukaryota</taxon>
        <taxon>Metazoa</taxon>
        <taxon>Chordata</taxon>
        <taxon>Craniata</taxon>
        <taxon>Vertebrata</taxon>
        <taxon>Euteleostomi</taxon>
        <taxon>Amphibia</taxon>
        <taxon>Batrachia</taxon>
        <taxon>Anura</taxon>
        <taxon>Pelobatoidea</taxon>
        <taxon>Pelobatidae</taxon>
        <taxon>Pelobates</taxon>
    </lineage>
</organism>
<dbReference type="InterPro" id="IPR001584">
    <property type="entry name" value="Integrase_cat-core"/>
</dbReference>
<feature type="domain" description="Integrase catalytic" evidence="2">
    <location>
        <begin position="135"/>
        <end position="299"/>
    </location>
</feature>
<dbReference type="GO" id="GO:0003676">
    <property type="term" value="F:nucleic acid binding"/>
    <property type="evidence" value="ECO:0007669"/>
    <property type="project" value="InterPro"/>
</dbReference>
<dbReference type="PANTHER" id="PTHR37984">
    <property type="entry name" value="PROTEIN CBG26694"/>
    <property type="match status" value="1"/>
</dbReference>
<dbReference type="EMBL" id="OW240916">
    <property type="protein sequence ID" value="CAH2295791.1"/>
    <property type="molecule type" value="Genomic_DNA"/>
</dbReference>
<name>A0AAD1S9R7_PELCU</name>
<dbReference type="PROSITE" id="PS50994">
    <property type="entry name" value="INTEGRASE"/>
    <property type="match status" value="1"/>
</dbReference>
<dbReference type="Pfam" id="PF17921">
    <property type="entry name" value="Integrase_H2C2"/>
    <property type="match status" value="1"/>
</dbReference>
<dbReference type="Gene3D" id="3.30.420.10">
    <property type="entry name" value="Ribonuclease H-like superfamily/Ribonuclease H"/>
    <property type="match status" value="1"/>
</dbReference>
<dbReference type="InterPro" id="IPR050951">
    <property type="entry name" value="Retrovirus_Pol_polyprotein"/>
</dbReference>
<dbReference type="GO" id="GO:0015074">
    <property type="term" value="P:DNA integration"/>
    <property type="evidence" value="ECO:0007669"/>
    <property type="project" value="InterPro"/>
</dbReference>
<evidence type="ECO:0000259" key="2">
    <source>
        <dbReference type="PROSITE" id="PS50994"/>
    </source>
</evidence>
<dbReference type="Pfam" id="PF00665">
    <property type="entry name" value="rve"/>
    <property type="match status" value="1"/>
</dbReference>
<dbReference type="FunFam" id="1.10.340.70:FF:000001">
    <property type="entry name" value="Retrovirus-related Pol polyprotein from transposon gypsy-like Protein"/>
    <property type="match status" value="1"/>
</dbReference>
<dbReference type="InterPro" id="IPR036397">
    <property type="entry name" value="RNaseH_sf"/>
</dbReference>
<dbReference type="Proteomes" id="UP001295444">
    <property type="component" value="Chromosome 05"/>
</dbReference>
<evidence type="ECO:0000313" key="3">
    <source>
        <dbReference type="EMBL" id="CAH2295791.1"/>
    </source>
</evidence>
<gene>
    <name evidence="3" type="ORF">PECUL_23A054960</name>
</gene>
<dbReference type="Gene3D" id="1.10.340.70">
    <property type="match status" value="1"/>
</dbReference>
<dbReference type="InterPro" id="IPR041588">
    <property type="entry name" value="Integrase_H2C2"/>
</dbReference>
<protein>
    <recommendedName>
        <fullName evidence="1">Gypsy retrotransposon integrase-like protein 1</fullName>
    </recommendedName>
</protein>
<dbReference type="PANTHER" id="PTHR37984:SF5">
    <property type="entry name" value="PROTEIN NYNRIN-LIKE"/>
    <property type="match status" value="1"/>
</dbReference>
<dbReference type="InterPro" id="IPR012337">
    <property type="entry name" value="RNaseH-like_sf"/>
</dbReference>
<accession>A0AAD1S9R7</accession>
<dbReference type="AlphaFoldDB" id="A0AAD1S9R7"/>